<keyword evidence="6" id="KW-0813">Transport</keyword>
<dbReference type="Proteomes" id="UP000193648">
    <property type="component" value="Unassembled WGS sequence"/>
</dbReference>
<dbReference type="PROSITE" id="PS51384">
    <property type="entry name" value="FAD_FR"/>
    <property type="match status" value="1"/>
</dbReference>
<dbReference type="Pfam" id="PF01794">
    <property type="entry name" value="Ferric_reduct"/>
    <property type="match status" value="1"/>
</dbReference>
<evidence type="ECO:0000256" key="4">
    <source>
        <dbReference type="ARBA" id="ARBA00022989"/>
    </source>
</evidence>
<accession>A0A1Y2GCH8</accession>
<evidence type="ECO:0000259" key="10">
    <source>
        <dbReference type="PROSITE" id="PS51384"/>
    </source>
</evidence>
<feature type="compositionally biased region" description="Low complexity" evidence="8">
    <location>
        <begin position="425"/>
        <end position="434"/>
    </location>
</feature>
<dbReference type="GO" id="GO:0016175">
    <property type="term" value="F:superoxide-generating NAD(P)H oxidase activity"/>
    <property type="evidence" value="ECO:0007669"/>
    <property type="project" value="TreeGrafter"/>
</dbReference>
<dbReference type="AlphaFoldDB" id="A0A1Y2GCH8"/>
<dbReference type="Pfam" id="PF08022">
    <property type="entry name" value="FAD_binding_8"/>
    <property type="match status" value="1"/>
</dbReference>
<dbReference type="GO" id="GO:0006811">
    <property type="term" value="P:monoatomic ion transport"/>
    <property type="evidence" value="ECO:0007669"/>
    <property type="project" value="UniProtKB-KW"/>
</dbReference>
<feature type="compositionally biased region" description="Acidic residues" evidence="8">
    <location>
        <begin position="497"/>
        <end position="506"/>
    </location>
</feature>
<dbReference type="SUPFAM" id="SSF63380">
    <property type="entry name" value="Riboflavin synthase domain-like"/>
    <property type="match status" value="1"/>
</dbReference>
<name>A0A1Y2GCH8_9FUNG</name>
<keyword evidence="4 9" id="KW-1133">Transmembrane helix</keyword>
<dbReference type="InterPro" id="IPR050369">
    <property type="entry name" value="RBOH/FRE"/>
</dbReference>
<feature type="compositionally biased region" description="Polar residues" evidence="8">
    <location>
        <begin position="435"/>
        <end position="453"/>
    </location>
</feature>
<dbReference type="SUPFAM" id="SSF52343">
    <property type="entry name" value="Ferredoxin reductase-like, C-terminal NADP-linked domain"/>
    <property type="match status" value="1"/>
</dbReference>
<organism evidence="11 12">
    <name type="scientific">Lobosporangium transversale</name>
    <dbReference type="NCBI Taxonomy" id="64571"/>
    <lineage>
        <taxon>Eukaryota</taxon>
        <taxon>Fungi</taxon>
        <taxon>Fungi incertae sedis</taxon>
        <taxon>Mucoromycota</taxon>
        <taxon>Mortierellomycotina</taxon>
        <taxon>Mortierellomycetes</taxon>
        <taxon>Mortierellales</taxon>
        <taxon>Mortierellaceae</taxon>
        <taxon>Lobosporangium</taxon>
    </lineage>
</organism>
<dbReference type="OrthoDB" id="167398at2759"/>
<feature type="transmembrane region" description="Helical" evidence="9">
    <location>
        <begin position="7"/>
        <end position="24"/>
    </location>
</feature>
<dbReference type="PANTHER" id="PTHR11972:SF39">
    <property type="entry name" value="FAD-BINDING FR-TYPE DOMAIN-CONTAINING PROTEIN"/>
    <property type="match status" value="1"/>
</dbReference>
<dbReference type="InterPro" id="IPR013112">
    <property type="entry name" value="FAD-bd_8"/>
</dbReference>
<dbReference type="GO" id="GO:0006952">
    <property type="term" value="P:defense response"/>
    <property type="evidence" value="ECO:0007669"/>
    <property type="project" value="TreeGrafter"/>
</dbReference>
<evidence type="ECO:0000256" key="5">
    <source>
        <dbReference type="ARBA" id="ARBA00023002"/>
    </source>
</evidence>
<dbReference type="CDD" id="cd06186">
    <property type="entry name" value="NOX_Duox_like_FAD_NADP"/>
    <property type="match status" value="1"/>
</dbReference>
<dbReference type="RefSeq" id="XP_021877806.1">
    <property type="nucleotide sequence ID" value="XM_022028080.1"/>
</dbReference>
<evidence type="ECO:0000256" key="8">
    <source>
        <dbReference type="SAM" id="MobiDB-lite"/>
    </source>
</evidence>
<keyword evidence="5" id="KW-0560">Oxidoreductase</keyword>
<dbReference type="GeneID" id="33569923"/>
<feature type="transmembrane region" description="Helical" evidence="9">
    <location>
        <begin position="36"/>
        <end position="61"/>
    </location>
</feature>
<evidence type="ECO:0000256" key="1">
    <source>
        <dbReference type="ARBA" id="ARBA00004141"/>
    </source>
</evidence>
<dbReference type="FunCoup" id="A0A1Y2GCH8">
    <property type="interactions" value="194"/>
</dbReference>
<dbReference type="InterPro" id="IPR017927">
    <property type="entry name" value="FAD-bd_FR_type"/>
</dbReference>
<gene>
    <name evidence="11" type="ORF">BCR41DRAFT_389032</name>
</gene>
<dbReference type="EMBL" id="MCFF01000043">
    <property type="protein sequence ID" value="ORZ07010.1"/>
    <property type="molecule type" value="Genomic_DNA"/>
</dbReference>
<evidence type="ECO:0000256" key="6">
    <source>
        <dbReference type="ARBA" id="ARBA00023065"/>
    </source>
</evidence>
<feature type="compositionally biased region" description="Low complexity" evidence="8">
    <location>
        <begin position="615"/>
        <end position="628"/>
    </location>
</feature>
<comment type="caution">
    <text evidence="11">The sequence shown here is derived from an EMBL/GenBank/DDBJ whole genome shotgun (WGS) entry which is preliminary data.</text>
</comment>
<feature type="region of interest" description="Disordered" evidence="8">
    <location>
        <begin position="598"/>
        <end position="641"/>
    </location>
</feature>
<dbReference type="Gene3D" id="3.40.50.80">
    <property type="entry name" value="Nucleotide-binding domain of ferredoxin-NADP reductase (FNR) module"/>
    <property type="match status" value="2"/>
</dbReference>
<evidence type="ECO:0000256" key="7">
    <source>
        <dbReference type="ARBA" id="ARBA00023136"/>
    </source>
</evidence>
<feature type="domain" description="FAD-binding FR-type" evidence="10">
    <location>
        <begin position="201"/>
        <end position="338"/>
    </location>
</feature>
<keyword evidence="3" id="KW-0249">Electron transport</keyword>
<protein>
    <submittedName>
        <fullName evidence="11">FAD-binding domain-domain-containing protein</fullName>
    </submittedName>
</protein>
<dbReference type="PANTHER" id="PTHR11972">
    <property type="entry name" value="NADPH OXIDASE"/>
    <property type="match status" value="1"/>
</dbReference>
<dbReference type="STRING" id="64571.A0A1Y2GCH8"/>
<reference evidence="11 12" key="1">
    <citation type="submission" date="2016-07" db="EMBL/GenBank/DDBJ databases">
        <title>Pervasive Adenine N6-methylation of Active Genes in Fungi.</title>
        <authorList>
            <consortium name="DOE Joint Genome Institute"/>
            <person name="Mondo S.J."/>
            <person name="Dannebaum R.O."/>
            <person name="Kuo R.C."/>
            <person name="Labutti K."/>
            <person name="Haridas S."/>
            <person name="Kuo A."/>
            <person name="Salamov A."/>
            <person name="Ahrendt S.R."/>
            <person name="Lipzen A."/>
            <person name="Sullivan W."/>
            <person name="Andreopoulos W.B."/>
            <person name="Clum A."/>
            <person name="Lindquist E."/>
            <person name="Daum C."/>
            <person name="Ramamoorthy G.K."/>
            <person name="Gryganskyi A."/>
            <person name="Culley D."/>
            <person name="Magnuson J.K."/>
            <person name="James T.Y."/>
            <person name="O'Malley M.A."/>
            <person name="Stajich J.E."/>
            <person name="Spatafora J.W."/>
            <person name="Visel A."/>
            <person name="Grigoriev I.V."/>
        </authorList>
    </citation>
    <scope>NUCLEOTIDE SEQUENCE [LARGE SCALE GENOMIC DNA]</scope>
    <source>
        <strain evidence="11 12">NRRL 3116</strain>
    </source>
</reference>
<feature type="transmembrane region" description="Helical" evidence="9">
    <location>
        <begin position="166"/>
        <end position="183"/>
    </location>
</feature>
<dbReference type="InterPro" id="IPR013121">
    <property type="entry name" value="Fe_red_NAD-bd_6"/>
</dbReference>
<comment type="subcellular location">
    <subcellularLocation>
        <location evidence="1">Membrane</location>
        <topology evidence="1">Multi-pass membrane protein</topology>
    </subcellularLocation>
</comment>
<dbReference type="Gene3D" id="2.40.30.10">
    <property type="entry name" value="Translation factors"/>
    <property type="match status" value="1"/>
</dbReference>
<keyword evidence="2 9" id="KW-0812">Transmembrane</keyword>
<dbReference type="InterPro" id="IPR039261">
    <property type="entry name" value="FNR_nucleotide-bd"/>
</dbReference>
<dbReference type="InterPro" id="IPR013130">
    <property type="entry name" value="Fe3_Rdtase_TM_dom"/>
</dbReference>
<evidence type="ECO:0000256" key="9">
    <source>
        <dbReference type="SAM" id="Phobius"/>
    </source>
</evidence>
<dbReference type="GO" id="GO:0042554">
    <property type="term" value="P:superoxide anion generation"/>
    <property type="evidence" value="ECO:0007669"/>
    <property type="project" value="TreeGrafter"/>
</dbReference>
<dbReference type="GO" id="GO:0043020">
    <property type="term" value="C:NADPH oxidase complex"/>
    <property type="evidence" value="ECO:0007669"/>
    <property type="project" value="TreeGrafter"/>
</dbReference>
<keyword evidence="6" id="KW-0406">Ion transport</keyword>
<evidence type="ECO:0000256" key="2">
    <source>
        <dbReference type="ARBA" id="ARBA00022692"/>
    </source>
</evidence>
<evidence type="ECO:0000313" key="11">
    <source>
        <dbReference type="EMBL" id="ORZ07010.1"/>
    </source>
</evidence>
<evidence type="ECO:0000256" key="3">
    <source>
        <dbReference type="ARBA" id="ARBA00022982"/>
    </source>
</evidence>
<feature type="transmembrane region" description="Helical" evidence="9">
    <location>
        <begin position="97"/>
        <end position="118"/>
    </location>
</feature>
<dbReference type="SFLD" id="SFLDS00052">
    <property type="entry name" value="Ferric_Reductase_Domain"/>
    <property type="match status" value="1"/>
</dbReference>
<feature type="compositionally biased region" description="Acidic residues" evidence="8">
    <location>
        <begin position="598"/>
        <end position="614"/>
    </location>
</feature>
<dbReference type="Pfam" id="PF08030">
    <property type="entry name" value="NAD_binding_6"/>
    <property type="match status" value="1"/>
</dbReference>
<proteinExistence type="predicted"/>
<keyword evidence="7 9" id="KW-0472">Membrane</keyword>
<feature type="compositionally biased region" description="Basic and acidic residues" evidence="8">
    <location>
        <begin position="454"/>
        <end position="466"/>
    </location>
</feature>
<dbReference type="SFLD" id="SFLDG01168">
    <property type="entry name" value="Ferric_reductase_subgroup_(FRE"/>
    <property type="match status" value="1"/>
</dbReference>
<sequence length="680" mass="76599">MSTIVKRLISAAHVAIFTYGFLLQRNDSELSNINAIGFSIYCSRGAALCLAFDMAIIMLLVCRKLLSYIARIVFAFNIGHGTISEGSNSSLTYYHRFLAYHILVFLTIHLLGHCVNFYRLEQLGRGSAMSYHFGTWAGVTGYWMLLLLGIMFITAHQKIRKRNYEVFWYTHHLALLVMAFYTFHGYGCFVKTNDGECRGYNSWKYIVLASIIYVIERLLRTFESFQPIVLSSAIAHPGGAIELNFKQPSLHYRPGQHVYLNIPRLSKFEWHPFTITSSPFEQYISLDIRQDGDWTRNLARLLGYGPETPRIEQIQVVRDRSLLPLIKVDGPYGGPKDDVLDFDHAVLIGTGNGITTFSGILRHIWFRHQETQSSRLETLDLYWVSRDANKLEWFQSLFSMEKTMELFRTGLIRIHIYFTSETAYSSSSSSPSPSALCNNLSPRRSSSIGIKRSQQNDEAIRRENKRTQNPLPPAIETTTTTESIGLASGSGRRRYSEDDDEHEEHEELLSPLDRYGGGDSALESGLLISLQSISSPSINPQPTSHSSTATAAAAAVARAAENIEQGDDAIIGPNNIHFGRPDFATLFEDMKSRLLFQEEESNGEGNDSENDGDGNQDIGQQQQRQQRQQGRRRQRQQSSSAGKIIRVGVFYCGSPGLGRTLAHECSRSSDSRIKFVFSGQ</sequence>
<dbReference type="InterPro" id="IPR017938">
    <property type="entry name" value="Riboflavin_synthase-like_b-brl"/>
</dbReference>
<keyword evidence="12" id="KW-1185">Reference proteome</keyword>
<dbReference type="InParanoid" id="A0A1Y2GCH8"/>
<evidence type="ECO:0000313" key="12">
    <source>
        <dbReference type="Proteomes" id="UP000193648"/>
    </source>
</evidence>
<feature type="region of interest" description="Disordered" evidence="8">
    <location>
        <begin position="424"/>
        <end position="516"/>
    </location>
</feature>
<feature type="transmembrane region" description="Helical" evidence="9">
    <location>
        <begin position="133"/>
        <end position="154"/>
    </location>
</feature>